<evidence type="ECO:0000313" key="1">
    <source>
        <dbReference type="EMBL" id="CAC5391108.1"/>
    </source>
</evidence>
<dbReference type="SUPFAM" id="SSF101898">
    <property type="entry name" value="NHL repeat"/>
    <property type="match status" value="1"/>
</dbReference>
<name>A0A6J8C3U9_MYTCO</name>
<dbReference type="EMBL" id="CACVKT020004663">
    <property type="protein sequence ID" value="CAC5391108.1"/>
    <property type="molecule type" value="Genomic_DNA"/>
</dbReference>
<dbReference type="OrthoDB" id="10460759at2759"/>
<organism evidence="1 2">
    <name type="scientific">Mytilus coruscus</name>
    <name type="common">Sea mussel</name>
    <dbReference type="NCBI Taxonomy" id="42192"/>
    <lineage>
        <taxon>Eukaryota</taxon>
        <taxon>Metazoa</taxon>
        <taxon>Spiralia</taxon>
        <taxon>Lophotrochozoa</taxon>
        <taxon>Mollusca</taxon>
        <taxon>Bivalvia</taxon>
        <taxon>Autobranchia</taxon>
        <taxon>Pteriomorphia</taxon>
        <taxon>Mytilida</taxon>
        <taxon>Mytiloidea</taxon>
        <taxon>Mytilidae</taxon>
        <taxon>Mytilinae</taxon>
        <taxon>Mytilus</taxon>
    </lineage>
</organism>
<evidence type="ECO:0000313" key="2">
    <source>
        <dbReference type="Proteomes" id="UP000507470"/>
    </source>
</evidence>
<keyword evidence="2" id="KW-1185">Reference proteome</keyword>
<protein>
    <submittedName>
        <fullName evidence="1">Uncharacterized protein</fullName>
    </submittedName>
</protein>
<proteinExistence type="predicted"/>
<gene>
    <name evidence="1" type="ORF">MCOR_26147</name>
</gene>
<accession>A0A6J8C3U9</accession>
<dbReference type="AlphaFoldDB" id="A0A6J8C3U9"/>
<sequence>MSNHLEILISIPPLLQINAGRKDQAQHLLPNVPEIEQIKPSLFTRLTLRKDMKPLDLRACLILPDGKFIITDHNKKQLLLFSNDGFFIRKVVTITGYPYDACFVRNNTVAVTLELTYQTTMVDIVKNKNIQTIKLSHYCYGVASDCKTLVVS</sequence>
<reference evidence="1 2" key="1">
    <citation type="submission" date="2020-06" db="EMBL/GenBank/DDBJ databases">
        <authorList>
            <person name="Li R."/>
            <person name="Bekaert M."/>
        </authorList>
    </citation>
    <scope>NUCLEOTIDE SEQUENCE [LARGE SCALE GENOMIC DNA]</scope>
    <source>
        <strain evidence="2">wild</strain>
    </source>
</reference>
<dbReference type="Proteomes" id="UP000507470">
    <property type="component" value="Unassembled WGS sequence"/>
</dbReference>